<evidence type="ECO:0000259" key="1">
    <source>
        <dbReference type="PROSITE" id="PS51186"/>
    </source>
</evidence>
<evidence type="ECO:0000313" key="2">
    <source>
        <dbReference type="EMBL" id="OAQ42422.1"/>
    </source>
</evidence>
<protein>
    <recommendedName>
        <fullName evidence="1">N-acetyltransferase domain-containing protein</fullName>
    </recommendedName>
</protein>
<gene>
    <name evidence="2" type="ORF">A5893_04145</name>
</gene>
<dbReference type="CDD" id="cd04301">
    <property type="entry name" value="NAT_SF"/>
    <property type="match status" value="1"/>
</dbReference>
<dbReference type="STRING" id="1826909.A5893_04145"/>
<dbReference type="SUPFAM" id="SSF55729">
    <property type="entry name" value="Acyl-CoA N-acyltransferases (Nat)"/>
    <property type="match status" value="1"/>
</dbReference>
<name>A0A179DNR0_9SPHI</name>
<proteinExistence type="predicted"/>
<comment type="caution">
    <text evidence="2">The sequence shown here is derived from an EMBL/GenBank/DDBJ whole genome shotgun (WGS) entry which is preliminary data.</text>
</comment>
<dbReference type="GO" id="GO:0016747">
    <property type="term" value="F:acyltransferase activity, transferring groups other than amino-acyl groups"/>
    <property type="evidence" value="ECO:0007669"/>
    <property type="project" value="InterPro"/>
</dbReference>
<dbReference type="PROSITE" id="PS51186">
    <property type="entry name" value="GNAT"/>
    <property type="match status" value="1"/>
</dbReference>
<dbReference type="AlphaFoldDB" id="A0A179DNR0"/>
<feature type="domain" description="N-acetyltransferase" evidence="1">
    <location>
        <begin position="1"/>
        <end position="117"/>
    </location>
</feature>
<sequence>MYPLMLLKKLQLEEDEDGIHFGLFHDDKLISVVSCFEKEDGCVQFRKFATLKEFQHQGFGTALLTYIMAFAEEQKTKKIWCNARSTAIGFYQKLGLTETDEKFTRDGIDYVIMEKEL</sequence>
<accession>A0A179DNR0</accession>
<keyword evidence="3" id="KW-1185">Reference proteome</keyword>
<reference evidence="2 3" key="2">
    <citation type="submission" date="2016-06" db="EMBL/GenBank/DDBJ databases">
        <title>Pedobacter psychrophilus sp. nov., isolated from Antarctic fragmentary rock.</title>
        <authorList>
            <person name="Svec P."/>
        </authorList>
    </citation>
    <scope>NUCLEOTIDE SEQUENCE [LARGE SCALE GENOMIC DNA]</scope>
    <source>
        <strain evidence="2 3">CCM 8644</strain>
    </source>
</reference>
<evidence type="ECO:0000313" key="3">
    <source>
        <dbReference type="Proteomes" id="UP000078459"/>
    </source>
</evidence>
<organism evidence="2 3">
    <name type="scientific">Pedobacter psychrophilus</name>
    <dbReference type="NCBI Taxonomy" id="1826909"/>
    <lineage>
        <taxon>Bacteria</taxon>
        <taxon>Pseudomonadati</taxon>
        <taxon>Bacteroidota</taxon>
        <taxon>Sphingobacteriia</taxon>
        <taxon>Sphingobacteriales</taxon>
        <taxon>Sphingobacteriaceae</taxon>
        <taxon>Pedobacter</taxon>
    </lineage>
</organism>
<dbReference type="Proteomes" id="UP000078459">
    <property type="component" value="Unassembled WGS sequence"/>
</dbReference>
<dbReference type="EMBL" id="LWHJ01000011">
    <property type="protein sequence ID" value="OAQ42422.1"/>
    <property type="molecule type" value="Genomic_DNA"/>
</dbReference>
<dbReference type="OrthoDB" id="1178186at2"/>
<dbReference type="Pfam" id="PF13673">
    <property type="entry name" value="Acetyltransf_10"/>
    <property type="match status" value="1"/>
</dbReference>
<dbReference type="InterPro" id="IPR000182">
    <property type="entry name" value="GNAT_dom"/>
</dbReference>
<dbReference type="InterPro" id="IPR016181">
    <property type="entry name" value="Acyl_CoA_acyltransferase"/>
</dbReference>
<dbReference type="Gene3D" id="3.40.630.30">
    <property type="match status" value="1"/>
</dbReference>
<reference evidence="2 3" key="1">
    <citation type="submission" date="2016-04" db="EMBL/GenBank/DDBJ databases">
        <authorList>
            <person name="Evans L.H."/>
            <person name="Alamgir A."/>
            <person name="Owens N."/>
            <person name="Weber N.D."/>
            <person name="Virtaneva K."/>
            <person name="Barbian K."/>
            <person name="Babar A."/>
            <person name="Rosenke K."/>
        </authorList>
    </citation>
    <scope>NUCLEOTIDE SEQUENCE [LARGE SCALE GENOMIC DNA]</scope>
    <source>
        <strain evidence="2 3">CCM 8644</strain>
    </source>
</reference>